<dbReference type="GeneID" id="78087903"/>
<comment type="caution">
    <text evidence="5">The sequence shown here is derived from an EMBL/GenBank/DDBJ whole genome shotgun (WGS) entry which is preliminary data.</text>
</comment>
<dbReference type="eggNOG" id="COG1131">
    <property type="taxonomic scope" value="Bacteria"/>
</dbReference>
<dbReference type="GO" id="GO:0016887">
    <property type="term" value="F:ATP hydrolysis activity"/>
    <property type="evidence" value="ECO:0007669"/>
    <property type="project" value="InterPro"/>
</dbReference>
<dbReference type="InterPro" id="IPR003593">
    <property type="entry name" value="AAA+_ATPase"/>
</dbReference>
<dbReference type="PANTHER" id="PTHR43038:SF3">
    <property type="entry name" value="ABC TRANSPORTER G FAMILY MEMBER 20 ISOFORM X1"/>
    <property type="match status" value="1"/>
</dbReference>
<dbReference type="STRING" id="563192.HMPREF0179_02073"/>
<keyword evidence="1" id="KW-0547">Nucleotide-binding</keyword>
<dbReference type="InterPro" id="IPR027417">
    <property type="entry name" value="P-loop_NTPase"/>
</dbReference>
<dbReference type="GO" id="GO:0005524">
    <property type="term" value="F:ATP binding"/>
    <property type="evidence" value="ECO:0007669"/>
    <property type="project" value="UniProtKB-KW"/>
</dbReference>
<feature type="region of interest" description="Disordered" evidence="3">
    <location>
        <begin position="307"/>
        <end position="461"/>
    </location>
</feature>
<evidence type="ECO:0000313" key="6">
    <source>
        <dbReference type="Proteomes" id="UP000006034"/>
    </source>
</evidence>
<feature type="domain" description="ABC transporter" evidence="4">
    <location>
        <begin position="466"/>
        <end position="695"/>
    </location>
</feature>
<evidence type="ECO:0000256" key="3">
    <source>
        <dbReference type="SAM" id="MobiDB-lite"/>
    </source>
</evidence>
<feature type="domain" description="ABC transporter" evidence="4">
    <location>
        <begin position="9"/>
        <end position="244"/>
    </location>
</feature>
<feature type="compositionally biased region" description="Low complexity" evidence="3">
    <location>
        <begin position="368"/>
        <end position="379"/>
    </location>
</feature>
<sequence>MSPSPQAVIRLQGVSKVFPDVPPGTPPALSSLTADVPSGLVVGLVGPDAAGKTTLMRLLAGLLLPTSGSVEVLGRVPGSEASDEAVHDVGYMPQRFGLYEDLSVIDNLNLHAELRGLEGPARQAMFEKLLTFTALKPFTDRLAGKLSGGMKQKLGLACALLTTPRLLLLDEPGVGVDPLSRRELWKMVSELAVGGMSVLWSTAYMDEAERCAHVLMLDQGSLVYQGPPAGFTGRVAKRVFSFVPPSGEARAMLARWQQEPDIRDALIQGNRIRVVLRNPHDGPFSRKGVELHPVEPRLEDAYIDAVGGMDQRPSPFLPVSGRGGAEDPGEGRGNFSGERLSPSLPRTPSLPLPKIFTRGREAGGLSEGGAASRPSAESAGAGGSHAEENAKLSNPAVADASSTEPSSASPPSGKYGNRDSISANVFGRGGMGARGKGGESFSPEKFLLPSPGGSTPHPAPAAQPVIRAVSLTKKFGTFVAAHDITFEVQPGRIFGLLGPNGAGKSTTFRMLCGLSRPTEGECFVAGMNLLTAGGAARAKLGYMAQKFSLYGELTVQQNMRLMADLYGLERGRVKPRIEQLVEALDLETFRDVRAFNLPLGQKQRLAMACATLHEPPVLFLDEPTSGVDPRTRREFWKHINAMTQNGVAVLVTTHFMEEAEYCDEIALVFQGGIIARGTPDELKGKAPGAAKNGGAADMTLEEAFIAYIEEVQRKGGHA</sequence>
<dbReference type="SMART" id="SM00382">
    <property type="entry name" value="AAA"/>
    <property type="match status" value="2"/>
</dbReference>
<name>S2KX79_BILW3</name>
<dbReference type="RefSeq" id="WP_016360607.1">
    <property type="nucleotide sequence ID" value="NZ_KE150238.1"/>
</dbReference>
<proteinExistence type="predicted"/>
<evidence type="ECO:0000256" key="2">
    <source>
        <dbReference type="ARBA" id="ARBA00022840"/>
    </source>
</evidence>
<keyword evidence="6" id="KW-1185">Reference proteome</keyword>
<protein>
    <submittedName>
        <fullName evidence="5">ABC transporter ATP-binding protein</fullName>
    </submittedName>
</protein>
<dbReference type="CDD" id="cd03230">
    <property type="entry name" value="ABC_DR_subfamily_A"/>
    <property type="match status" value="1"/>
</dbReference>
<dbReference type="EMBL" id="ADCP02000001">
    <property type="protein sequence ID" value="EPC05896.1"/>
    <property type="molecule type" value="Genomic_DNA"/>
</dbReference>
<reference evidence="5 6" key="1">
    <citation type="submission" date="2010-10" db="EMBL/GenBank/DDBJ databases">
        <authorList>
            <consortium name="The Broad Institute Genome Sequencing Platform"/>
            <person name="Ward D."/>
            <person name="Earl A."/>
            <person name="Feldgarden M."/>
            <person name="Young S.K."/>
            <person name="Gargeya S."/>
            <person name="Zeng Q."/>
            <person name="Alvarado L."/>
            <person name="Berlin A."/>
            <person name="Bochicchio J."/>
            <person name="Chapman S.B."/>
            <person name="Chen Z."/>
            <person name="Freedman E."/>
            <person name="Gellesch M."/>
            <person name="Goldberg J."/>
            <person name="Griggs A."/>
            <person name="Gujja S."/>
            <person name="Heilman E."/>
            <person name="Heiman D."/>
            <person name="Howarth C."/>
            <person name="Mehta T."/>
            <person name="Neiman D."/>
            <person name="Pearson M."/>
            <person name="Roberts A."/>
            <person name="Saif S."/>
            <person name="Shea T."/>
            <person name="Shenoy N."/>
            <person name="Sisk P."/>
            <person name="Stolte C."/>
            <person name="Sykes S."/>
            <person name="White J."/>
            <person name="Yandava C."/>
            <person name="Allen-Vercoe E."/>
            <person name="Sibley C."/>
            <person name="Ambrose C.E."/>
            <person name="Strauss J."/>
            <person name="Daigneault M."/>
            <person name="Haas B."/>
            <person name="Nusbaum C."/>
            <person name="Birren B."/>
        </authorList>
    </citation>
    <scope>NUCLEOTIDE SEQUENCE [LARGE SCALE GENOMIC DNA]</scope>
    <source>
        <strain evidence="5 6">3_1_6</strain>
    </source>
</reference>
<reference evidence="5 6" key="2">
    <citation type="submission" date="2013-04" db="EMBL/GenBank/DDBJ databases">
        <title>The Genome Sequence of Bilophila wadsworthia 3_1_6.</title>
        <authorList>
            <consortium name="The Broad Institute Genomics Platform"/>
            <person name="Earl A."/>
            <person name="Ward D."/>
            <person name="Feldgarden M."/>
            <person name="Gevers D."/>
            <person name="Sibley C."/>
            <person name="Strauss J."/>
            <person name="Allen-Vercoe E."/>
            <person name="Walker B."/>
            <person name="Young S."/>
            <person name="Zeng Q."/>
            <person name="Gargeya S."/>
            <person name="Fitzgerald M."/>
            <person name="Haas B."/>
            <person name="Abouelleil A."/>
            <person name="Allen A.W."/>
            <person name="Alvarado L."/>
            <person name="Arachchi H.M."/>
            <person name="Berlin A.M."/>
            <person name="Chapman S.B."/>
            <person name="Gainer-Dewar J."/>
            <person name="Goldberg J."/>
            <person name="Griggs A."/>
            <person name="Gujja S."/>
            <person name="Hansen M."/>
            <person name="Howarth C."/>
            <person name="Imamovic A."/>
            <person name="Ireland A."/>
            <person name="Larimer J."/>
            <person name="McCowan C."/>
            <person name="Murphy C."/>
            <person name="Pearson M."/>
            <person name="Poon T.W."/>
            <person name="Priest M."/>
            <person name="Roberts A."/>
            <person name="Saif S."/>
            <person name="Shea T."/>
            <person name="Sisk P."/>
            <person name="Sykes S."/>
            <person name="Wortman J."/>
            <person name="Nusbaum C."/>
            <person name="Birren B."/>
        </authorList>
    </citation>
    <scope>NUCLEOTIDE SEQUENCE [LARGE SCALE GENOMIC DNA]</scope>
    <source>
        <strain evidence="5 6">3_1_6</strain>
    </source>
</reference>
<accession>S2KX79</accession>
<dbReference type="InterPro" id="IPR017871">
    <property type="entry name" value="ABC_transporter-like_CS"/>
</dbReference>
<dbReference type="InterPro" id="IPR003439">
    <property type="entry name" value="ABC_transporter-like_ATP-bd"/>
</dbReference>
<organism evidence="5 6">
    <name type="scientific">Bilophila wadsworthia (strain 3_1_6)</name>
    <dbReference type="NCBI Taxonomy" id="563192"/>
    <lineage>
        <taxon>Bacteria</taxon>
        <taxon>Pseudomonadati</taxon>
        <taxon>Thermodesulfobacteriota</taxon>
        <taxon>Desulfovibrionia</taxon>
        <taxon>Desulfovibrionales</taxon>
        <taxon>Desulfovibrionaceae</taxon>
        <taxon>Bilophila</taxon>
    </lineage>
</organism>
<evidence type="ECO:0000256" key="1">
    <source>
        <dbReference type="ARBA" id="ARBA00022741"/>
    </source>
</evidence>
<feature type="compositionally biased region" description="Low complexity" evidence="3">
    <location>
        <begin position="339"/>
        <end position="353"/>
    </location>
</feature>
<dbReference type="PROSITE" id="PS50893">
    <property type="entry name" value="ABC_TRANSPORTER_2"/>
    <property type="match status" value="2"/>
</dbReference>
<dbReference type="SUPFAM" id="SSF52540">
    <property type="entry name" value="P-loop containing nucleoside triphosphate hydrolases"/>
    <property type="match status" value="2"/>
</dbReference>
<dbReference type="PROSITE" id="PS00211">
    <property type="entry name" value="ABC_TRANSPORTER_1"/>
    <property type="match status" value="1"/>
</dbReference>
<dbReference type="HOGENOM" id="CLU_000604_83_0_7"/>
<evidence type="ECO:0000313" key="5">
    <source>
        <dbReference type="EMBL" id="EPC05896.1"/>
    </source>
</evidence>
<dbReference type="PANTHER" id="PTHR43038">
    <property type="entry name" value="ATP-BINDING CASSETTE, SUB-FAMILY H, MEMBER 1"/>
    <property type="match status" value="1"/>
</dbReference>
<feature type="compositionally biased region" description="Low complexity" evidence="3">
    <location>
        <begin position="398"/>
        <end position="412"/>
    </location>
</feature>
<gene>
    <name evidence="5" type="ORF">HMPREF0179_02073</name>
</gene>
<dbReference type="Proteomes" id="UP000006034">
    <property type="component" value="Unassembled WGS sequence"/>
</dbReference>
<dbReference type="Pfam" id="PF00005">
    <property type="entry name" value="ABC_tran"/>
    <property type="match status" value="2"/>
</dbReference>
<evidence type="ECO:0000259" key="4">
    <source>
        <dbReference type="PROSITE" id="PS50893"/>
    </source>
</evidence>
<dbReference type="Gene3D" id="3.40.50.300">
    <property type="entry name" value="P-loop containing nucleotide triphosphate hydrolases"/>
    <property type="match status" value="2"/>
</dbReference>
<dbReference type="AlphaFoldDB" id="S2KX79"/>
<keyword evidence="2 5" id="KW-0067">ATP-binding</keyword>